<evidence type="ECO:0000313" key="2">
    <source>
        <dbReference type="Proteomes" id="UP000075243"/>
    </source>
</evidence>
<dbReference type="InterPro" id="IPR021109">
    <property type="entry name" value="Peptidase_aspartic_dom_sf"/>
</dbReference>
<dbReference type="AlphaFoldDB" id="A0A151R063"/>
<dbReference type="GO" id="GO:0006508">
    <property type="term" value="P:proteolysis"/>
    <property type="evidence" value="ECO:0007669"/>
    <property type="project" value="InterPro"/>
</dbReference>
<dbReference type="PROSITE" id="PS00141">
    <property type="entry name" value="ASP_PROTEASE"/>
    <property type="match status" value="1"/>
</dbReference>
<dbReference type="EMBL" id="KQ484285">
    <property type="protein sequence ID" value="KYP35998.1"/>
    <property type="molecule type" value="Genomic_DNA"/>
</dbReference>
<dbReference type="Proteomes" id="UP000075243">
    <property type="component" value="Unassembled WGS sequence"/>
</dbReference>
<accession>A0A151R063</accession>
<organism evidence="1 2">
    <name type="scientific">Cajanus cajan</name>
    <name type="common">Pigeon pea</name>
    <name type="synonym">Cajanus indicus</name>
    <dbReference type="NCBI Taxonomy" id="3821"/>
    <lineage>
        <taxon>Eukaryota</taxon>
        <taxon>Viridiplantae</taxon>
        <taxon>Streptophyta</taxon>
        <taxon>Embryophyta</taxon>
        <taxon>Tracheophyta</taxon>
        <taxon>Spermatophyta</taxon>
        <taxon>Magnoliopsida</taxon>
        <taxon>eudicotyledons</taxon>
        <taxon>Gunneridae</taxon>
        <taxon>Pentapetalae</taxon>
        <taxon>rosids</taxon>
        <taxon>fabids</taxon>
        <taxon>Fabales</taxon>
        <taxon>Fabaceae</taxon>
        <taxon>Papilionoideae</taxon>
        <taxon>50 kb inversion clade</taxon>
        <taxon>NPAAA clade</taxon>
        <taxon>indigoferoid/millettioid clade</taxon>
        <taxon>Phaseoleae</taxon>
        <taxon>Cajanus</taxon>
    </lineage>
</organism>
<dbReference type="OMA" id="SIRCMAP"/>
<keyword evidence="2" id="KW-1185">Reference proteome</keyword>
<dbReference type="Gramene" id="C.cajan_42312.t">
    <property type="protein sequence ID" value="C.cajan_42312.t.cds1"/>
    <property type="gene ID" value="C.cajan_42312"/>
</dbReference>
<evidence type="ECO:0000313" key="1">
    <source>
        <dbReference type="EMBL" id="KYP35998.1"/>
    </source>
</evidence>
<reference evidence="1" key="1">
    <citation type="journal article" date="2012" name="Nat. Biotechnol.">
        <title>Draft genome sequence of pigeonpea (Cajanus cajan), an orphan legume crop of resource-poor farmers.</title>
        <authorList>
            <person name="Varshney R.K."/>
            <person name="Chen W."/>
            <person name="Li Y."/>
            <person name="Bharti A.K."/>
            <person name="Saxena R.K."/>
            <person name="Schlueter J.A."/>
            <person name="Donoghue M.T."/>
            <person name="Azam S."/>
            <person name="Fan G."/>
            <person name="Whaley A.M."/>
            <person name="Farmer A.D."/>
            <person name="Sheridan J."/>
            <person name="Iwata A."/>
            <person name="Tuteja R."/>
            <person name="Penmetsa R.V."/>
            <person name="Wu W."/>
            <person name="Upadhyaya H.D."/>
            <person name="Yang S.P."/>
            <person name="Shah T."/>
            <person name="Saxena K.B."/>
            <person name="Michael T."/>
            <person name="McCombie W.R."/>
            <person name="Yang B."/>
            <person name="Zhang G."/>
            <person name="Yang H."/>
            <person name="Wang J."/>
            <person name="Spillane C."/>
            <person name="Cook D.R."/>
            <person name="May G.D."/>
            <person name="Xu X."/>
            <person name="Jackson S.A."/>
        </authorList>
    </citation>
    <scope>NUCLEOTIDE SEQUENCE [LARGE SCALE GENOMIC DNA]</scope>
</reference>
<dbReference type="SUPFAM" id="SSF50630">
    <property type="entry name" value="Acid proteases"/>
    <property type="match status" value="1"/>
</dbReference>
<dbReference type="InterPro" id="IPR001969">
    <property type="entry name" value="Aspartic_peptidase_AS"/>
</dbReference>
<evidence type="ECO:0008006" key="3">
    <source>
        <dbReference type="Google" id="ProtNLM"/>
    </source>
</evidence>
<sequence length="127" mass="14311">MVLIDTGSSHNIIQPHLAKHLHLSTQPICPFKVMVGNGAPILCQDYCLQVAISFQQHTFQVPLYLFPIEGADIVLGLTWLRTLGLIQEDFLIPSFTFNHHYMPITIVGETLHNPTQASFHQVCQLLH</sequence>
<dbReference type="CDD" id="cd00303">
    <property type="entry name" value="retropepsin_like"/>
    <property type="match status" value="1"/>
</dbReference>
<dbReference type="Gene3D" id="2.40.70.10">
    <property type="entry name" value="Acid Proteases"/>
    <property type="match status" value="1"/>
</dbReference>
<proteinExistence type="predicted"/>
<name>A0A151R063_CAJCA</name>
<dbReference type="Pfam" id="PF08284">
    <property type="entry name" value="RVP_2"/>
    <property type="match status" value="1"/>
</dbReference>
<protein>
    <recommendedName>
        <fullName evidence="3">RVP_2 domain-containing protein</fullName>
    </recommendedName>
</protein>
<gene>
    <name evidence="1" type="ORF">KK1_042917</name>
</gene>
<dbReference type="GO" id="GO:0004190">
    <property type="term" value="F:aspartic-type endopeptidase activity"/>
    <property type="evidence" value="ECO:0007669"/>
    <property type="project" value="InterPro"/>
</dbReference>